<proteinExistence type="predicted"/>
<evidence type="ECO:0000313" key="2">
    <source>
        <dbReference type="Proteomes" id="UP000028483"/>
    </source>
</evidence>
<organism evidence="1 2">
    <name type="scientific">Xenorhabdus bovienii str. oregonense</name>
    <dbReference type="NCBI Taxonomy" id="1398202"/>
    <lineage>
        <taxon>Bacteria</taxon>
        <taxon>Pseudomonadati</taxon>
        <taxon>Pseudomonadota</taxon>
        <taxon>Gammaproteobacteria</taxon>
        <taxon>Enterobacterales</taxon>
        <taxon>Morganellaceae</taxon>
        <taxon>Xenorhabdus</taxon>
    </lineage>
</organism>
<accession>A0A077P0E3</accession>
<evidence type="ECO:0000313" key="1">
    <source>
        <dbReference type="EMBL" id="CDH04480.1"/>
    </source>
</evidence>
<sequence>MGMVILPIPFAYAGISQVKGQSGGTTKIS</sequence>
<gene>
    <name evidence="1" type="ORF">XBO1_1300054</name>
</gene>
<comment type="caution">
    <text evidence="1">The sequence shown here is derived from an EMBL/GenBank/DDBJ whole genome shotgun (WGS) entry which is preliminary data.</text>
</comment>
<dbReference type="Proteomes" id="UP000028483">
    <property type="component" value="Unassembled WGS sequence"/>
</dbReference>
<protein>
    <submittedName>
        <fullName evidence="1">Uncharacterized protein</fullName>
    </submittedName>
</protein>
<dbReference type="AlphaFoldDB" id="A0A077P0E3"/>
<reference evidence="1" key="1">
    <citation type="submission" date="2013-07" db="EMBL/GenBank/DDBJ databases">
        <title>Sub-species coevolution in mutualistic symbiosis.</title>
        <authorList>
            <person name="Murfin K."/>
            <person name="Klassen J."/>
            <person name="Lee M."/>
            <person name="Forst S."/>
            <person name="Stock P."/>
            <person name="Goodrich-Blair H."/>
        </authorList>
    </citation>
    <scope>NUCLEOTIDE SEQUENCE [LARGE SCALE GENOMIC DNA]</scope>
    <source>
        <strain evidence="1">Oregonense</strain>
    </source>
</reference>
<dbReference type="HOGENOM" id="CLU_3410522_0_0_6"/>
<dbReference type="EMBL" id="CBSX010000036">
    <property type="protein sequence ID" value="CDH04480.1"/>
    <property type="molecule type" value="Genomic_DNA"/>
</dbReference>
<name>A0A077P0E3_XENBV</name>